<name>A0A2K8PS45_STRLA</name>
<evidence type="ECO:0000313" key="4">
    <source>
        <dbReference type="Proteomes" id="UP000231791"/>
    </source>
</evidence>
<dbReference type="Proteomes" id="UP000231791">
    <property type="component" value="Chromosome"/>
</dbReference>
<accession>A0A2K8PS45</accession>
<gene>
    <name evidence="3" type="primary">mca5</name>
    <name evidence="2" type="synonym">mca1</name>
    <name evidence="2" type="ORF">SLAV_00370</name>
    <name evidence="3" type="ORF">SLAV_39020</name>
</gene>
<dbReference type="InterPro" id="IPR024078">
    <property type="entry name" value="LmbE-like_dom_sf"/>
</dbReference>
<sequence length="114" mass="12072">MLGYADLRVSKSSPGRARLCDAIQEEAVNRLIAHIRAVQPQVIVTHDAFGSGHPDHVRTHEVVRQAALAAGIEGVRPAAGRPWRAGAVYGAAYPRSESAVLDALLARPEGACAQ</sequence>
<keyword evidence="4" id="KW-1185">Reference proteome</keyword>
<dbReference type="KEGG" id="slx:SLAV_00370"/>
<reference evidence="3 4" key="1">
    <citation type="submission" date="2017-11" db="EMBL/GenBank/DDBJ databases">
        <title>Complete genome sequence of Streptomyces lavendulae subsp. lavendulae CCM 3239 (formerly 'Streptomyces aureofaciens CCM 3239'), the producer of the angucycline-type antibiotic auricin.</title>
        <authorList>
            <person name="Busche T."/>
            <person name="Novakova R."/>
            <person name="Al'Dilaimi A."/>
            <person name="Homerova D."/>
            <person name="Feckova L."/>
            <person name="Rezuchova B."/>
            <person name="Mingyar E."/>
            <person name="Csolleiova D."/>
            <person name="Bekeova C."/>
            <person name="Winkler A."/>
            <person name="Sevcikova B."/>
            <person name="Kalinowski J."/>
            <person name="Kormanec J."/>
            <person name="Ruckert C."/>
        </authorList>
    </citation>
    <scope>NUCLEOTIDE SEQUENCE [LARGE SCALE GENOMIC DNA]</scope>
    <source>
        <strain evidence="3 4">CCM 3239</strain>
    </source>
</reference>
<dbReference type="AlphaFoldDB" id="A0A2K8PS45"/>
<dbReference type="EC" id="3.5.1.115" evidence="3"/>
<keyword evidence="3" id="KW-0378">Hydrolase</keyword>
<dbReference type="KEGG" id="slx:SLAV_39020"/>
<evidence type="ECO:0000256" key="1">
    <source>
        <dbReference type="ARBA" id="ARBA00022833"/>
    </source>
</evidence>
<evidence type="ECO:0000313" key="2">
    <source>
        <dbReference type="EMBL" id="ATZ22004.1"/>
    </source>
</evidence>
<dbReference type="EMBL" id="CP024985">
    <property type="protein sequence ID" value="ATZ29567.1"/>
    <property type="molecule type" value="Genomic_DNA"/>
</dbReference>
<dbReference type="Pfam" id="PF02585">
    <property type="entry name" value="PIG-L"/>
    <property type="match status" value="1"/>
</dbReference>
<dbReference type="GO" id="GO:0016137">
    <property type="term" value="P:glycoside metabolic process"/>
    <property type="evidence" value="ECO:0007669"/>
    <property type="project" value="UniProtKB-ARBA"/>
</dbReference>
<dbReference type="EMBL" id="CP024985">
    <property type="protein sequence ID" value="ATZ22004.1"/>
    <property type="molecule type" value="Genomic_DNA"/>
</dbReference>
<dbReference type="Gene3D" id="3.40.50.10320">
    <property type="entry name" value="LmbE-like"/>
    <property type="match status" value="1"/>
</dbReference>
<evidence type="ECO:0000313" key="3">
    <source>
        <dbReference type="EMBL" id="ATZ29567.1"/>
    </source>
</evidence>
<dbReference type="SUPFAM" id="SSF102588">
    <property type="entry name" value="LmbE-like"/>
    <property type="match status" value="1"/>
</dbReference>
<keyword evidence="1" id="KW-0862">Zinc</keyword>
<proteinExistence type="predicted"/>
<dbReference type="GO" id="GO:0016787">
    <property type="term" value="F:hydrolase activity"/>
    <property type="evidence" value="ECO:0007669"/>
    <property type="project" value="UniProtKB-KW"/>
</dbReference>
<protein>
    <submittedName>
        <fullName evidence="3">Mycothiol S-conjugate amidase</fullName>
        <ecNumber evidence="3">3.5.1.115</ecNumber>
    </submittedName>
</protein>
<organism evidence="3 4">
    <name type="scientific">Streptomyces lavendulae subsp. lavendulae</name>
    <dbReference type="NCBI Taxonomy" id="58340"/>
    <lineage>
        <taxon>Bacteria</taxon>
        <taxon>Bacillati</taxon>
        <taxon>Actinomycetota</taxon>
        <taxon>Actinomycetes</taxon>
        <taxon>Kitasatosporales</taxon>
        <taxon>Streptomycetaceae</taxon>
        <taxon>Streptomyces</taxon>
    </lineage>
</organism>
<dbReference type="InterPro" id="IPR003737">
    <property type="entry name" value="GlcNAc_PI_deacetylase-related"/>
</dbReference>